<proteinExistence type="predicted"/>
<dbReference type="AlphaFoldDB" id="A0A7J6UZ62"/>
<reference evidence="1 2" key="1">
    <citation type="submission" date="2020-06" db="EMBL/GenBank/DDBJ databases">
        <title>Transcriptomic and genomic resources for Thalictrum thalictroides and T. hernandezii: Facilitating candidate gene discovery in an emerging model plant lineage.</title>
        <authorList>
            <person name="Arias T."/>
            <person name="Riano-Pachon D.M."/>
            <person name="Di Stilio V.S."/>
        </authorList>
    </citation>
    <scope>NUCLEOTIDE SEQUENCE [LARGE SCALE GENOMIC DNA]</scope>
    <source>
        <strain evidence="2">cv. WT478/WT964</strain>
        <tissue evidence="1">Leaves</tissue>
    </source>
</reference>
<sequence length="67" mass="7640">MVVSECEDEHVNVLNVSAPRLDLDWPSTVEHSYSTFTKNKKCTPIITSLDIPSLDYFLDENLPSLDR</sequence>
<accession>A0A7J6UZ62</accession>
<keyword evidence="2" id="KW-1185">Reference proteome</keyword>
<gene>
    <name evidence="1" type="ORF">FRX31_032447</name>
</gene>
<evidence type="ECO:0000313" key="1">
    <source>
        <dbReference type="EMBL" id="KAF5177966.1"/>
    </source>
</evidence>
<name>A0A7J6UZ62_THATH</name>
<comment type="caution">
    <text evidence="1">The sequence shown here is derived from an EMBL/GenBank/DDBJ whole genome shotgun (WGS) entry which is preliminary data.</text>
</comment>
<evidence type="ECO:0000313" key="2">
    <source>
        <dbReference type="Proteomes" id="UP000554482"/>
    </source>
</evidence>
<organism evidence="1 2">
    <name type="scientific">Thalictrum thalictroides</name>
    <name type="common">Rue-anemone</name>
    <name type="synonym">Anemone thalictroides</name>
    <dbReference type="NCBI Taxonomy" id="46969"/>
    <lineage>
        <taxon>Eukaryota</taxon>
        <taxon>Viridiplantae</taxon>
        <taxon>Streptophyta</taxon>
        <taxon>Embryophyta</taxon>
        <taxon>Tracheophyta</taxon>
        <taxon>Spermatophyta</taxon>
        <taxon>Magnoliopsida</taxon>
        <taxon>Ranunculales</taxon>
        <taxon>Ranunculaceae</taxon>
        <taxon>Thalictroideae</taxon>
        <taxon>Thalictrum</taxon>
    </lineage>
</organism>
<protein>
    <submittedName>
        <fullName evidence="1">Uncharacterized protein</fullName>
    </submittedName>
</protein>
<dbReference type="EMBL" id="JABWDY010040663">
    <property type="protein sequence ID" value="KAF5177966.1"/>
    <property type="molecule type" value="Genomic_DNA"/>
</dbReference>
<dbReference type="Proteomes" id="UP000554482">
    <property type="component" value="Unassembled WGS sequence"/>
</dbReference>